<keyword evidence="1" id="KW-0233">DNA recombination</keyword>
<dbReference type="PROSITE" id="PS51898">
    <property type="entry name" value="TYR_RECOMBINASE"/>
    <property type="match status" value="1"/>
</dbReference>
<evidence type="ECO:0000256" key="1">
    <source>
        <dbReference type="ARBA" id="ARBA00023172"/>
    </source>
</evidence>
<name>A0A0F8YJW4_9ZZZZ</name>
<dbReference type="InterPro" id="IPR011010">
    <property type="entry name" value="DNA_brk_join_enz"/>
</dbReference>
<organism evidence="3">
    <name type="scientific">marine sediment metagenome</name>
    <dbReference type="NCBI Taxonomy" id="412755"/>
    <lineage>
        <taxon>unclassified sequences</taxon>
        <taxon>metagenomes</taxon>
        <taxon>ecological metagenomes</taxon>
    </lineage>
</organism>
<evidence type="ECO:0000259" key="2">
    <source>
        <dbReference type="PROSITE" id="PS51898"/>
    </source>
</evidence>
<sequence>RRVTVALSRQKIHAAIAARGKSAGIGHPVHPHLFRHTFVSWALAAGVPPQRVMQQSGHRSLETLAGYVTDLQAVTDPVAAYLPTLEG</sequence>
<comment type="caution">
    <text evidence="3">The sequence shown here is derived from an EMBL/GenBank/DDBJ whole genome shotgun (WGS) entry which is preliminary data.</text>
</comment>
<dbReference type="EMBL" id="LAZR01056525">
    <property type="protein sequence ID" value="KKK74000.1"/>
    <property type="molecule type" value="Genomic_DNA"/>
</dbReference>
<accession>A0A0F8YJW4</accession>
<dbReference type="GO" id="GO:0015074">
    <property type="term" value="P:DNA integration"/>
    <property type="evidence" value="ECO:0007669"/>
    <property type="project" value="InterPro"/>
</dbReference>
<dbReference type="AlphaFoldDB" id="A0A0F8YJW4"/>
<dbReference type="GO" id="GO:0006310">
    <property type="term" value="P:DNA recombination"/>
    <property type="evidence" value="ECO:0007669"/>
    <property type="project" value="UniProtKB-KW"/>
</dbReference>
<dbReference type="SUPFAM" id="SSF56349">
    <property type="entry name" value="DNA breaking-rejoining enzymes"/>
    <property type="match status" value="1"/>
</dbReference>
<proteinExistence type="predicted"/>
<reference evidence="3" key="1">
    <citation type="journal article" date="2015" name="Nature">
        <title>Complex archaea that bridge the gap between prokaryotes and eukaryotes.</title>
        <authorList>
            <person name="Spang A."/>
            <person name="Saw J.H."/>
            <person name="Jorgensen S.L."/>
            <person name="Zaremba-Niedzwiedzka K."/>
            <person name="Martijn J."/>
            <person name="Lind A.E."/>
            <person name="van Eijk R."/>
            <person name="Schleper C."/>
            <person name="Guy L."/>
            <person name="Ettema T.J."/>
        </authorList>
    </citation>
    <scope>NUCLEOTIDE SEQUENCE</scope>
</reference>
<dbReference type="Gene3D" id="1.10.443.10">
    <property type="entry name" value="Intergrase catalytic core"/>
    <property type="match status" value="1"/>
</dbReference>
<dbReference type="InterPro" id="IPR002104">
    <property type="entry name" value="Integrase_catalytic"/>
</dbReference>
<dbReference type="CDD" id="cd00397">
    <property type="entry name" value="DNA_BRE_C"/>
    <property type="match status" value="1"/>
</dbReference>
<feature type="non-terminal residue" evidence="3">
    <location>
        <position position="1"/>
    </location>
</feature>
<dbReference type="GO" id="GO:0003677">
    <property type="term" value="F:DNA binding"/>
    <property type="evidence" value="ECO:0007669"/>
    <property type="project" value="InterPro"/>
</dbReference>
<dbReference type="Pfam" id="PF00589">
    <property type="entry name" value="Phage_integrase"/>
    <property type="match status" value="1"/>
</dbReference>
<gene>
    <name evidence="3" type="ORF">LCGC14_2888140</name>
</gene>
<feature type="domain" description="Tyr recombinase" evidence="2">
    <location>
        <begin position="1"/>
        <end position="82"/>
    </location>
</feature>
<evidence type="ECO:0000313" key="3">
    <source>
        <dbReference type="EMBL" id="KKK74000.1"/>
    </source>
</evidence>
<dbReference type="InterPro" id="IPR013762">
    <property type="entry name" value="Integrase-like_cat_sf"/>
</dbReference>
<protein>
    <recommendedName>
        <fullName evidence="2">Tyr recombinase domain-containing protein</fullName>
    </recommendedName>
</protein>